<evidence type="ECO:0000313" key="10">
    <source>
        <dbReference type="Proteomes" id="UP000822862"/>
    </source>
</evidence>
<sequence>MACLLLFVNFAKKVKSFKSFFTRRNLSGFLFFRVSLSFLIGSLSLFFIWLVFASTTTTFPSIENPLIFYSNQTRDDIKSVFYRSIKEAKSHVYLSIYGLTDTSLIHILKQKGLNTPVEVYYDPSASPKLKKKLHTIRFLYPVKSKGLMHRKILILDKELVFLGSANFTPSSLLYHSNLVIGLYHPPLAKFLQDPASSYYSFEINQQQAEVFFLPTAGKEALARILQLINQAQKTIDVAAFTLTHPLICDALISAKNRNVRLHVVLDGYSAKGASKKALEQLKAQGISVCASQGAHLLHHKLCVIDQEILITGSANWTKAAFSKNADILLILQLKDLKLKKFLKKLCKIIKVESKLIENK</sequence>
<dbReference type="Proteomes" id="UP000822862">
    <property type="component" value="Chromosome"/>
</dbReference>
<keyword evidence="6" id="KW-0443">Lipid metabolism</keyword>
<accession>A0ABX8Z084</accession>
<comment type="similarity">
    <text evidence="2">Belongs to the phospholipase D family.</text>
</comment>
<dbReference type="Pfam" id="PF13091">
    <property type="entry name" value="PLDc_2"/>
    <property type="match status" value="2"/>
</dbReference>
<dbReference type="PANTHER" id="PTHR43856:SF1">
    <property type="entry name" value="MITOCHONDRIAL CARDIOLIPIN HYDROLASE"/>
    <property type="match status" value="1"/>
</dbReference>
<dbReference type="InterPro" id="IPR001736">
    <property type="entry name" value="PLipase_D/transphosphatidylase"/>
</dbReference>
<feature type="domain" description="PLD phosphodiesterase" evidence="8">
    <location>
        <begin position="293"/>
        <end position="320"/>
    </location>
</feature>
<organism evidence="9 10">
    <name type="scientific">Candidatus Rhabdochlamydia porcellionis</name>
    <dbReference type="NCBI Taxonomy" id="225148"/>
    <lineage>
        <taxon>Bacteria</taxon>
        <taxon>Pseudomonadati</taxon>
        <taxon>Chlamydiota</taxon>
        <taxon>Chlamydiia</taxon>
        <taxon>Parachlamydiales</taxon>
        <taxon>Candidatus Rhabdochlamydiaceae</taxon>
        <taxon>Candidatus Rhabdochlamydia</taxon>
    </lineage>
</organism>
<dbReference type="GO" id="GO:0016740">
    <property type="term" value="F:transferase activity"/>
    <property type="evidence" value="ECO:0007669"/>
    <property type="project" value="UniProtKB-KW"/>
</dbReference>
<gene>
    <name evidence="9" type="ORF">RHAB15C_0000955</name>
</gene>
<feature type="transmembrane region" description="Helical" evidence="7">
    <location>
        <begin position="30"/>
        <end position="52"/>
    </location>
</feature>
<feature type="domain" description="PLD phosphodiesterase" evidence="8">
    <location>
        <begin position="144"/>
        <end position="171"/>
    </location>
</feature>
<evidence type="ECO:0000256" key="1">
    <source>
        <dbReference type="ARBA" id="ARBA00000798"/>
    </source>
</evidence>
<protein>
    <recommendedName>
        <fullName evidence="3">phospholipase D</fullName>
        <ecNumber evidence="3">3.1.4.4</ecNumber>
    </recommendedName>
</protein>
<evidence type="ECO:0000256" key="2">
    <source>
        <dbReference type="ARBA" id="ARBA00008664"/>
    </source>
</evidence>
<dbReference type="InterPro" id="IPR025202">
    <property type="entry name" value="PLD-like_dom"/>
</dbReference>
<dbReference type="PANTHER" id="PTHR43856">
    <property type="entry name" value="CARDIOLIPIN HYDROLASE"/>
    <property type="match status" value="1"/>
</dbReference>
<dbReference type="PROSITE" id="PS50035">
    <property type="entry name" value="PLD"/>
    <property type="match status" value="2"/>
</dbReference>
<dbReference type="SMART" id="SM00155">
    <property type="entry name" value="PLDc"/>
    <property type="match status" value="2"/>
</dbReference>
<evidence type="ECO:0000256" key="4">
    <source>
        <dbReference type="ARBA" id="ARBA00022801"/>
    </source>
</evidence>
<keyword evidence="7" id="KW-0812">Transmembrane</keyword>
<dbReference type="Gene3D" id="3.30.870.10">
    <property type="entry name" value="Endonuclease Chain A"/>
    <property type="match status" value="2"/>
</dbReference>
<dbReference type="InterPro" id="IPR051406">
    <property type="entry name" value="PLD_domain"/>
</dbReference>
<keyword evidence="7" id="KW-1133">Transmembrane helix</keyword>
<keyword evidence="4" id="KW-0378">Hydrolase</keyword>
<reference evidence="9 10" key="1">
    <citation type="submission" date="2021-05" db="EMBL/GenBank/DDBJ databases">
        <title>Ecology and evolution of chlamydial symbionts of arthropods.</title>
        <authorList>
            <person name="Halter T."/>
            <person name="Sixt B.S."/>
            <person name="Toenshoff E.R."/>
            <person name="Koestlbacher S."/>
            <person name="Schulz F."/>
            <person name="Kostanjsek R."/>
            <person name="Collingro A."/>
            <person name="Hendrickx F."/>
            <person name="Horn M."/>
        </authorList>
    </citation>
    <scope>NUCLEOTIDE SEQUENCE [LARGE SCALE GENOMIC DNA]</scope>
    <source>
        <strain evidence="9 10">15C</strain>
    </source>
</reference>
<evidence type="ECO:0000313" key="9">
    <source>
        <dbReference type="EMBL" id="QZA59071.1"/>
    </source>
</evidence>
<keyword evidence="5" id="KW-0442">Lipid degradation</keyword>
<evidence type="ECO:0000259" key="8">
    <source>
        <dbReference type="PROSITE" id="PS50035"/>
    </source>
</evidence>
<comment type="catalytic activity">
    <reaction evidence="1">
        <text>a 1,2-diacyl-sn-glycero-3-phosphocholine + H2O = a 1,2-diacyl-sn-glycero-3-phosphate + choline + H(+)</text>
        <dbReference type="Rhea" id="RHEA:14445"/>
        <dbReference type="ChEBI" id="CHEBI:15354"/>
        <dbReference type="ChEBI" id="CHEBI:15377"/>
        <dbReference type="ChEBI" id="CHEBI:15378"/>
        <dbReference type="ChEBI" id="CHEBI:57643"/>
        <dbReference type="ChEBI" id="CHEBI:58608"/>
        <dbReference type="EC" id="3.1.4.4"/>
    </reaction>
</comment>
<proteinExistence type="inferred from homology"/>
<dbReference type="EC" id="3.1.4.4" evidence="3"/>
<keyword evidence="9" id="KW-0808">Transferase</keyword>
<name>A0ABX8Z084_9BACT</name>
<keyword evidence="10" id="KW-1185">Reference proteome</keyword>
<evidence type="ECO:0000256" key="7">
    <source>
        <dbReference type="SAM" id="Phobius"/>
    </source>
</evidence>
<evidence type="ECO:0000256" key="6">
    <source>
        <dbReference type="ARBA" id="ARBA00023098"/>
    </source>
</evidence>
<evidence type="ECO:0000256" key="3">
    <source>
        <dbReference type="ARBA" id="ARBA00012027"/>
    </source>
</evidence>
<keyword evidence="7" id="KW-0472">Membrane</keyword>
<evidence type="ECO:0000256" key="5">
    <source>
        <dbReference type="ARBA" id="ARBA00022963"/>
    </source>
</evidence>
<dbReference type="SUPFAM" id="SSF56024">
    <property type="entry name" value="Phospholipase D/nuclease"/>
    <property type="match status" value="2"/>
</dbReference>
<dbReference type="EMBL" id="CP075585">
    <property type="protein sequence ID" value="QZA59071.1"/>
    <property type="molecule type" value="Genomic_DNA"/>
</dbReference>